<dbReference type="SUPFAM" id="SSF81383">
    <property type="entry name" value="F-box domain"/>
    <property type="match status" value="1"/>
</dbReference>
<dbReference type="PANTHER" id="PTHR31900">
    <property type="entry name" value="F-BOX/RNI SUPERFAMILY PROTEIN-RELATED"/>
    <property type="match status" value="1"/>
</dbReference>
<reference evidence="2" key="1">
    <citation type="submission" date="2023-03" db="EMBL/GenBank/DDBJ databases">
        <authorList>
            <person name="Julca I."/>
        </authorList>
    </citation>
    <scope>NUCLEOTIDE SEQUENCE</scope>
</reference>
<dbReference type="PANTHER" id="PTHR31900:SF27">
    <property type="entry name" value="FBD DOMAIN-CONTAINING PROTEIN"/>
    <property type="match status" value="1"/>
</dbReference>
<gene>
    <name evidence="2" type="ORF">OLC1_LOCUS20175</name>
</gene>
<keyword evidence="3" id="KW-1185">Reference proteome</keyword>
<evidence type="ECO:0000313" key="2">
    <source>
        <dbReference type="EMBL" id="CAI9113111.1"/>
    </source>
</evidence>
<dbReference type="SMART" id="SM00579">
    <property type="entry name" value="FBD"/>
    <property type="match status" value="1"/>
</dbReference>
<dbReference type="InterPro" id="IPR001810">
    <property type="entry name" value="F-box_dom"/>
</dbReference>
<sequence>MDSAPKIATIAKEEEEDRLSNLPSSVICHILSFMPTKYAARTSILSKMWKYLFLGVPRIDLQGTYQLIRPERSKDFFNFVNRRLMLGRTSSITEFRLICDVVPEPSKSNLWLTTLLLRNIHILDIDLWDEAGCPSLCPPNELFVSKTIQVLKLGGMNIVLKIPEFVCLPQLKVLHLKYLSVQSECSHFKFSQGYPLLEDLKLIYIRFPENAVLGILVATLKRIALTVGYCMEPVRVDIDTPNLQHIECSLQDDSRRVIQLNLVSCEFLVSAKFERSLLCESHWFLKLLCDFNKIKYLHLSALFLKDLGRCGDLLPTFPNLIHLQLTPSEDSMWILLQRSPILEELDCVMGGMIVSAPPESGPPCFTENLREIRIRGFEGDEDDFAVVRYFLEHAAALKRMIIVLASHLVEKCPVSILQSLLKLRRRSPKCEVELLGS</sequence>
<dbReference type="InterPro" id="IPR036047">
    <property type="entry name" value="F-box-like_dom_sf"/>
</dbReference>
<accession>A0AAV1DZ55</accession>
<feature type="domain" description="FBD" evidence="1">
    <location>
        <begin position="363"/>
        <end position="435"/>
    </location>
</feature>
<dbReference type="InterPro" id="IPR053781">
    <property type="entry name" value="F-box_AtFBL13-like"/>
</dbReference>
<organism evidence="2 3">
    <name type="scientific">Oldenlandia corymbosa var. corymbosa</name>
    <dbReference type="NCBI Taxonomy" id="529605"/>
    <lineage>
        <taxon>Eukaryota</taxon>
        <taxon>Viridiplantae</taxon>
        <taxon>Streptophyta</taxon>
        <taxon>Embryophyta</taxon>
        <taxon>Tracheophyta</taxon>
        <taxon>Spermatophyta</taxon>
        <taxon>Magnoliopsida</taxon>
        <taxon>eudicotyledons</taxon>
        <taxon>Gunneridae</taxon>
        <taxon>Pentapetalae</taxon>
        <taxon>asterids</taxon>
        <taxon>lamiids</taxon>
        <taxon>Gentianales</taxon>
        <taxon>Rubiaceae</taxon>
        <taxon>Rubioideae</taxon>
        <taxon>Spermacoceae</taxon>
        <taxon>Hedyotis-Oldenlandia complex</taxon>
        <taxon>Oldenlandia</taxon>
    </lineage>
</organism>
<evidence type="ECO:0000259" key="1">
    <source>
        <dbReference type="SMART" id="SM00579"/>
    </source>
</evidence>
<dbReference type="InterPro" id="IPR050232">
    <property type="entry name" value="FBL13/AtMIF1-like"/>
</dbReference>
<evidence type="ECO:0000313" key="3">
    <source>
        <dbReference type="Proteomes" id="UP001161247"/>
    </source>
</evidence>
<proteinExistence type="predicted"/>
<dbReference type="InterPro" id="IPR006566">
    <property type="entry name" value="FBD"/>
</dbReference>
<dbReference type="Gene3D" id="1.20.1280.50">
    <property type="match status" value="1"/>
</dbReference>
<name>A0AAV1DZ55_OLDCO</name>
<protein>
    <submittedName>
        <fullName evidence="2">OLC1v1013652C1</fullName>
    </submittedName>
</protein>
<dbReference type="EMBL" id="OX459124">
    <property type="protein sequence ID" value="CAI9113111.1"/>
    <property type="molecule type" value="Genomic_DNA"/>
</dbReference>
<dbReference type="Proteomes" id="UP001161247">
    <property type="component" value="Chromosome 7"/>
</dbReference>
<dbReference type="AlphaFoldDB" id="A0AAV1DZ55"/>
<dbReference type="CDD" id="cd22160">
    <property type="entry name" value="F-box_AtFBL13-like"/>
    <property type="match status" value="1"/>
</dbReference>
<dbReference type="Pfam" id="PF00646">
    <property type="entry name" value="F-box"/>
    <property type="match status" value="1"/>
</dbReference>
<dbReference type="Pfam" id="PF08387">
    <property type="entry name" value="FBD"/>
    <property type="match status" value="1"/>
</dbReference>
<dbReference type="SUPFAM" id="SSF52047">
    <property type="entry name" value="RNI-like"/>
    <property type="match status" value="1"/>
</dbReference>